<dbReference type="Gene3D" id="3.30.700.10">
    <property type="entry name" value="Glycoprotein, Type 4 Pilin"/>
    <property type="match status" value="1"/>
</dbReference>
<dbReference type="PANTHER" id="PTHR30093">
    <property type="entry name" value="GENERAL SECRETION PATHWAY PROTEIN G"/>
    <property type="match status" value="1"/>
</dbReference>
<name>A0A2G9ZKH2_9BACT</name>
<comment type="caution">
    <text evidence="2">The sequence shown here is derived from an EMBL/GenBank/DDBJ whole genome shotgun (WGS) entry which is preliminary data.</text>
</comment>
<dbReference type="Pfam" id="PF07963">
    <property type="entry name" value="N_methyl"/>
    <property type="match status" value="1"/>
</dbReference>
<organism evidence="2 3">
    <name type="scientific">Candidatus Falkowbacteria bacterium CG23_combo_of_CG06-09_8_20_14_all_49_15</name>
    <dbReference type="NCBI Taxonomy" id="1974572"/>
    <lineage>
        <taxon>Bacteria</taxon>
        <taxon>Candidatus Falkowiibacteriota</taxon>
    </lineage>
</organism>
<evidence type="ECO:0000256" key="1">
    <source>
        <dbReference type="SAM" id="Phobius"/>
    </source>
</evidence>
<accession>A0A2G9ZKH2</accession>
<feature type="transmembrane region" description="Helical" evidence="1">
    <location>
        <begin position="20"/>
        <end position="40"/>
    </location>
</feature>
<evidence type="ECO:0008006" key="4">
    <source>
        <dbReference type="Google" id="ProtNLM"/>
    </source>
</evidence>
<sequence>MTKKVLRLLHVNSQQGFTLIELLVVISIIGILSSIVLIAINPSNLLKKARDSKRKSDLQTISEAISHYQLTHDQIPEGGYSTYTPTGGTGTVTVGFSNQPNFLQNLVDDDLFTKNPTDPINSSSLNYKYTGYINAYIPAPGWQMCGGYWVTTCNGFMIYTFLENGNDPDGFIYNFPAGHPCVAYNGQRAVGPGGTVMYLVKQGTVAY</sequence>
<evidence type="ECO:0000313" key="3">
    <source>
        <dbReference type="Proteomes" id="UP000230729"/>
    </source>
</evidence>
<dbReference type="EMBL" id="PCSD01000076">
    <property type="protein sequence ID" value="PIP33642.1"/>
    <property type="molecule type" value="Genomic_DNA"/>
</dbReference>
<dbReference type="NCBIfam" id="TIGR02532">
    <property type="entry name" value="IV_pilin_GFxxxE"/>
    <property type="match status" value="1"/>
</dbReference>
<reference evidence="2 3" key="1">
    <citation type="submission" date="2017-09" db="EMBL/GenBank/DDBJ databases">
        <title>Depth-based differentiation of microbial function through sediment-hosted aquifers and enrichment of novel symbionts in the deep terrestrial subsurface.</title>
        <authorList>
            <person name="Probst A.J."/>
            <person name="Ladd B."/>
            <person name="Jarett J.K."/>
            <person name="Geller-Mcgrath D.E."/>
            <person name="Sieber C.M."/>
            <person name="Emerson J.B."/>
            <person name="Anantharaman K."/>
            <person name="Thomas B.C."/>
            <person name="Malmstrom R."/>
            <person name="Stieglmeier M."/>
            <person name="Klingl A."/>
            <person name="Woyke T."/>
            <person name="Ryan C.M."/>
            <person name="Banfield J.F."/>
        </authorList>
    </citation>
    <scope>NUCLEOTIDE SEQUENCE [LARGE SCALE GENOMIC DNA]</scope>
    <source>
        <strain evidence="2">CG23_combo_of_CG06-09_8_20_14_all_49_15</strain>
    </source>
</reference>
<keyword evidence="1" id="KW-1133">Transmembrane helix</keyword>
<dbReference type="PROSITE" id="PS00409">
    <property type="entry name" value="PROKAR_NTER_METHYL"/>
    <property type="match status" value="1"/>
</dbReference>
<evidence type="ECO:0000313" key="2">
    <source>
        <dbReference type="EMBL" id="PIP33642.1"/>
    </source>
</evidence>
<dbReference type="SUPFAM" id="SSF54523">
    <property type="entry name" value="Pili subunits"/>
    <property type="match status" value="1"/>
</dbReference>
<dbReference type="Proteomes" id="UP000230729">
    <property type="component" value="Unassembled WGS sequence"/>
</dbReference>
<proteinExistence type="predicted"/>
<keyword evidence="1" id="KW-0812">Transmembrane</keyword>
<keyword evidence="1" id="KW-0472">Membrane</keyword>
<dbReference type="InterPro" id="IPR045584">
    <property type="entry name" value="Pilin-like"/>
</dbReference>
<dbReference type="InterPro" id="IPR012902">
    <property type="entry name" value="N_methyl_site"/>
</dbReference>
<dbReference type="AlphaFoldDB" id="A0A2G9ZKH2"/>
<protein>
    <recommendedName>
        <fullName evidence="4">Type II secretion system protein GspG C-terminal domain-containing protein</fullName>
    </recommendedName>
</protein>
<gene>
    <name evidence="2" type="ORF">COX22_03280</name>
</gene>